<feature type="transmembrane region" description="Helical" evidence="2">
    <location>
        <begin position="198"/>
        <end position="221"/>
    </location>
</feature>
<evidence type="ECO:0000313" key="4">
    <source>
        <dbReference type="Proteomes" id="UP000070089"/>
    </source>
</evidence>
<feature type="transmembrane region" description="Helical" evidence="2">
    <location>
        <begin position="515"/>
        <end position="539"/>
    </location>
</feature>
<keyword evidence="2" id="KW-0472">Membrane</keyword>
<feature type="region of interest" description="Disordered" evidence="1">
    <location>
        <begin position="678"/>
        <end position="756"/>
    </location>
</feature>
<feature type="transmembrane region" description="Helical" evidence="2">
    <location>
        <begin position="80"/>
        <end position="104"/>
    </location>
</feature>
<feature type="transmembrane region" description="Helical" evidence="2">
    <location>
        <begin position="21"/>
        <end position="40"/>
    </location>
</feature>
<feature type="transmembrane region" description="Helical" evidence="2">
    <location>
        <begin position="52"/>
        <end position="73"/>
    </location>
</feature>
<name>A0A132NUS4_GIAIN</name>
<dbReference type="VEuPathDB" id="GiardiaDB:QR46_2208"/>
<evidence type="ECO:0000313" key="3">
    <source>
        <dbReference type="EMBL" id="KWX13810.1"/>
    </source>
</evidence>
<sequence length="756" mass="82159">MPTILPRFTYVKRSGDALTPLGSFVCLFLMAIDLFYAYALSSQLRVTQEPMFSMPAHIISLTALVGFILAGYISLPLRGLLTCTLVGSAIPVLICGIVLTAGAAPVSSCSYGLATFVGIALGIRIPGIFVYMLDVSRNRLGNRSGLLISGYLFSFCLCLVQQAFLYQAIGMTALNGATSSTSSSDLTALYTTTITKHISYLTLSYGIVLSLGSLIFVISAVPHKVDPKSGDYKPQSKCQRISSFRAVSSEVAAPVVSPFHITGVKVGDQYIANSSSHLSATTPRTAYSSTIKTPLDIAQAESNPHAVLSSTTNGSVMFAVHSVNTMKNMTFAAYETSFNNSGNDIRHNGVKTLRLFNKGVHNRLAYQICALVCILASLEILFATLAYIQYNLSSVGHLQTIFLRLVPDLTKIGSFTDTSGTSNATKRLYLQNLFGLAIWCGVSCFLLFIFSILAAFVSPLFIGYRQRLLEIPGTKKLIYALVTPAVFSFLLLYLPNLLIAFFCGTTGCPGYDNPFTVYFVIVISVLGGSCVLFLVSLIIAHIYEFTEQLNRKFSRPIIRLMAIPLIVNPLLTRLLVFDLSRVSYFSVVYSELNNESTTHALVLVGILICISGLFTALGLILIVVGKGYEHTAHVDFEKIGITFQSSHVPRKSTGNLQKKALKEDEVLHEIPKPFSRVLVESSSHSQSHDEAQSTGDQSHYPDKTYPNKPAADRDNLGRSIYQVEAVCDSSTPMSPAGISPSTTGQPHRPRDSLTDP</sequence>
<protein>
    <submittedName>
        <fullName evidence="3">Uncharacterized protein</fullName>
    </submittedName>
</protein>
<feature type="transmembrane region" description="Helical" evidence="2">
    <location>
        <begin position="110"/>
        <end position="133"/>
    </location>
</feature>
<dbReference type="OrthoDB" id="10257552at2759"/>
<feature type="transmembrane region" description="Helical" evidence="2">
    <location>
        <begin position="145"/>
        <end position="169"/>
    </location>
</feature>
<proteinExistence type="predicted"/>
<feature type="transmembrane region" description="Helical" evidence="2">
    <location>
        <begin position="560"/>
        <end position="580"/>
    </location>
</feature>
<keyword evidence="2" id="KW-1133">Transmembrane helix</keyword>
<dbReference type="AlphaFoldDB" id="A0A132NUS4"/>
<dbReference type="EMBL" id="JXTI01000055">
    <property type="protein sequence ID" value="KWX13810.1"/>
    <property type="molecule type" value="Genomic_DNA"/>
</dbReference>
<keyword evidence="2" id="KW-0812">Transmembrane</keyword>
<feature type="transmembrane region" description="Helical" evidence="2">
    <location>
        <begin position="600"/>
        <end position="624"/>
    </location>
</feature>
<comment type="caution">
    <text evidence="3">The sequence shown here is derived from an EMBL/GenBank/DDBJ whole genome shotgun (WGS) entry which is preliminary data.</text>
</comment>
<dbReference type="Proteomes" id="UP000070089">
    <property type="component" value="Unassembled WGS sequence"/>
</dbReference>
<organism evidence="3 4">
    <name type="scientific">Giardia duodenalis assemblage B</name>
    <dbReference type="NCBI Taxonomy" id="1394984"/>
    <lineage>
        <taxon>Eukaryota</taxon>
        <taxon>Metamonada</taxon>
        <taxon>Diplomonadida</taxon>
        <taxon>Hexamitidae</taxon>
        <taxon>Giardiinae</taxon>
        <taxon>Giardia</taxon>
    </lineage>
</organism>
<evidence type="ECO:0000256" key="2">
    <source>
        <dbReference type="SAM" id="Phobius"/>
    </source>
</evidence>
<feature type="transmembrane region" description="Helical" evidence="2">
    <location>
        <begin position="436"/>
        <end position="464"/>
    </location>
</feature>
<feature type="compositionally biased region" description="Polar residues" evidence="1">
    <location>
        <begin position="728"/>
        <end position="745"/>
    </location>
</feature>
<gene>
    <name evidence="3" type="ORF">QR46_2208</name>
</gene>
<accession>A0A132NUS4</accession>
<reference evidence="3 4" key="1">
    <citation type="journal article" date="2015" name="Mol. Biochem. Parasitol.">
        <title>Identification of polymorphic genes for use in assemblage B genotyping assays through comparative genomics of multiple assemblage B Giardia duodenalis isolates.</title>
        <authorList>
            <person name="Wielinga C."/>
            <person name="Thompson R.C."/>
            <person name="Monis P."/>
            <person name="Ryan U."/>
        </authorList>
    </citation>
    <scope>NUCLEOTIDE SEQUENCE [LARGE SCALE GENOMIC DNA]</scope>
    <source>
        <strain evidence="3 4">BAH15c1</strain>
    </source>
</reference>
<feature type="transmembrane region" description="Helical" evidence="2">
    <location>
        <begin position="364"/>
        <end position="388"/>
    </location>
</feature>
<evidence type="ECO:0000256" key="1">
    <source>
        <dbReference type="SAM" id="MobiDB-lite"/>
    </source>
</evidence>
<feature type="transmembrane region" description="Helical" evidence="2">
    <location>
        <begin position="476"/>
        <end position="495"/>
    </location>
</feature>